<evidence type="ECO:0000256" key="8">
    <source>
        <dbReference type="ARBA" id="ARBA00022777"/>
    </source>
</evidence>
<dbReference type="InterPro" id="IPR036850">
    <property type="entry name" value="NDK-like_dom_sf"/>
</dbReference>
<dbReference type="PRINTS" id="PR01243">
    <property type="entry name" value="NUCDPKINASE"/>
</dbReference>
<dbReference type="GO" id="GO:0005737">
    <property type="term" value="C:cytoplasm"/>
    <property type="evidence" value="ECO:0007669"/>
    <property type="project" value="UniProtKB-SubCell"/>
</dbReference>
<keyword evidence="5 12" id="KW-0808">Transferase</keyword>
<comment type="similarity">
    <text evidence="2 12 13 14">Belongs to the NDK family.</text>
</comment>
<feature type="binding site" evidence="12 13">
    <location>
        <position position="12"/>
    </location>
    <ligand>
        <name>ATP</name>
        <dbReference type="ChEBI" id="CHEBI:30616"/>
    </ligand>
</feature>
<keyword evidence="11 12" id="KW-0546">Nucleotide metabolism</keyword>
<protein>
    <recommendedName>
        <fullName evidence="4 12">Nucleoside diphosphate kinase</fullName>
        <shortName evidence="12">NDK</shortName>
        <shortName evidence="12">NDP kinase</shortName>
        <ecNumber evidence="3 12">2.7.4.6</ecNumber>
    </recommendedName>
    <alternativeName>
        <fullName evidence="12">Nucleoside-2-P kinase</fullName>
    </alternativeName>
</protein>
<keyword evidence="7 12" id="KW-0547">Nucleotide-binding</keyword>
<dbReference type="GO" id="GO:0006228">
    <property type="term" value="P:UTP biosynthetic process"/>
    <property type="evidence" value="ECO:0007669"/>
    <property type="project" value="UniProtKB-UniRule"/>
</dbReference>
<evidence type="ECO:0000313" key="17">
    <source>
        <dbReference type="EMBL" id="PFG74056.1"/>
    </source>
</evidence>
<dbReference type="Pfam" id="PF00334">
    <property type="entry name" value="NDK"/>
    <property type="match status" value="1"/>
</dbReference>
<dbReference type="PANTHER" id="PTHR11349">
    <property type="entry name" value="NUCLEOSIDE DIPHOSPHATE KINASE"/>
    <property type="match status" value="1"/>
</dbReference>
<evidence type="ECO:0000256" key="2">
    <source>
        <dbReference type="ARBA" id="ARBA00008142"/>
    </source>
</evidence>
<dbReference type="NCBIfam" id="NF001908">
    <property type="entry name" value="PRK00668.1"/>
    <property type="match status" value="1"/>
</dbReference>
<evidence type="ECO:0000256" key="1">
    <source>
        <dbReference type="ARBA" id="ARBA00001946"/>
    </source>
</evidence>
<keyword evidence="9 12" id="KW-0067">ATP-binding</keyword>
<sequence length="152" mass="16824">METTERTLFLIKPDAMQRGLAGEIIARLERRGLKIVGMKLLRVTRELAERHYAEHVGKPFFPGLVEFITSAPVIAIAWEGQDAIKVVRATIGATNPVEAASGTVRADFGLDKGRNLVHASDGPESATRELALFFAPDELLSWDRDVDRWVAE</sequence>
<evidence type="ECO:0000256" key="5">
    <source>
        <dbReference type="ARBA" id="ARBA00022679"/>
    </source>
</evidence>
<evidence type="ECO:0000256" key="6">
    <source>
        <dbReference type="ARBA" id="ARBA00022723"/>
    </source>
</evidence>
<evidence type="ECO:0000256" key="4">
    <source>
        <dbReference type="ARBA" id="ARBA00017632"/>
    </source>
</evidence>
<comment type="catalytic activity">
    <reaction evidence="12 15">
        <text>a 2'-deoxyribonucleoside 5'-diphosphate + ATP = a 2'-deoxyribonucleoside 5'-triphosphate + ADP</text>
        <dbReference type="Rhea" id="RHEA:44640"/>
        <dbReference type="ChEBI" id="CHEBI:30616"/>
        <dbReference type="ChEBI" id="CHEBI:61560"/>
        <dbReference type="ChEBI" id="CHEBI:73316"/>
        <dbReference type="ChEBI" id="CHEBI:456216"/>
        <dbReference type="EC" id="2.7.4.6"/>
    </reaction>
</comment>
<name>A0A2A9HGF5_TEPT2</name>
<proteinExistence type="inferred from homology"/>
<dbReference type="Gene3D" id="3.30.70.141">
    <property type="entry name" value="Nucleoside diphosphate kinase-like domain"/>
    <property type="match status" value="1"/>
</dbReference>
<evidence type="ECO:0000256" key="13">
    <source>
        <dbReference type="PROSITE-ProRule" id="PRU00706"/>
    </source>
</evidence>
<feature type="active site" description="Pros-phosphohistidine intermediate" evidence="12 13">
    <location>
        <position position="118"/>
    </location>
</feature>
<feature type="binding site" evidence="12 13">
    <location>
        <position position="60"/>
    </location>
    <ligand>
        <name>ATP</name>
        <dbReference type="ChEBI" id="CHEBI:30616"/>
    </ligand>
</feature>
<dbReference type="PROSITE" id="PS51374">
    <property type="entry name" value="NDPK_LIKE"/>
    <property type="match status" value="1"/>
</dbReference>
<accession>A0A2A9HGF5</accession>
<evidence type="ECO:0000256" key="10">
    <source>
        <dbReference type="ARBA" id="ARBA00022842"/>
    </source>
</evidence>
<evidence type="ECO:0000256" key="7">
    <source>
        <dbReference type="ARBA" id="ARBA00022741"/>
    </source>
</evidence>
<dbReference type="EC" id="2.7.4.6" evidence="3 12"/>
<comment type="caution">
    <text evidence="17">The sequence shown here is derived from an EMBL/GenBank/DDBJ whole genome shotgun (WGS) entry which is preliminary data.</text>
</comment>
<feature type="binding site" evidence="12 13">
    <location>
        <position position="94"/>
    </location>
    <ligand>
        <name>ATP</name>
        <dbReference type="ChEBI" id="CHEBI:30616"/>
    </ligand>
</feature>
<dbReference type="Proteomes" id="UP000223071">
    <property type="component" value="Unassembled WGS sequence"/>
</dbReference>
<feature type="binding site" evidence="12 13">
    <location>
        <position position="105"/>
    </location>
    <ligand>
        <name>ATP</name>
        <dbReference type="ChEBI" id="CHEBI:30616"/>
    </ligand>
</feature>
<dbReference type="InterPro" id="IPR001564">
    <property type="entry name" value="Nucleoside_diP_kinase"/>
</dbReference>
<reference evidence="17 18" key="1">
    <citation type="submission" date="2017-09" db="EMBL/GenBank/DDBJ databases">
        <title>Sequencing the genomes of two abundant thermophiles in Great Basin hot springs: Thermocrinis jamiesonii and novel Chloroflexi Thermoflexus hugenholtzii.</title>
        <authorList>
            <person name="Hedlund B."/>
        </authorList>
    </citation>
    <scope>NUCLEOTIDE SEQUENCE [LARGE SCALE GENOMIC DNA]</scope>
    <source>
        <strain evidence="17 18">G233</strain>
    </source>
</reference>
<keyword evidence="18" id="KW-1185">Reference proteome</keyword>
<comment type="subunit">
    <text evidence="12">Homotetramer.</text>
</comment>
<dbReference type="GO" id="GO:0005524">
    <property type="term" value="F:ATP binding"/>
    <property type="evidence" value="ECO:0007669"/>
    <property type="project" value="UniProtKB-UniRule"/>
</dbReference>
<evidence type="ECO:0000256" key="14">
    <source>
        <dbReference type="RuleBase" id="RU004011"/>
    </source>
</evidence>
<evidence type="ECO:0000259" key="16">
    <source>
        <dbReference type="SMART" id="SM00562"/>
    </source>
</evidence>
<comment type="subcellular location">
    <subcellularLocation>
        <location evidence="12">Cytoplasm</location>
    </subcellularLocation>
</comment>
<dbReference type="GO" id="GO:0004550">
    <property type="term" value="F:nucleoside diphosphate kinase activity"/>
    <property type="evidence" value="ECO:0007669"/>
    <property type="project" value="UniProtKB-UniRule"/>
</dbReference>
<dbReference type="SMART" id="SM00562">
    <property type="entry name" value="NDK"/>
    <property type="match status" value="1"/>
</dbReference>
<dbReference type="InterPro" id="IPR023005">
    <property type="entry name" value="Nucleoside_diP_kinase_AS"/>
</dbReference>
<dbReference type="SUPFAM" id="SSF54919">
    <property type="entry name" value="Nucleoside diphosphate kinase, NDK"/>
    <property type="match status" value="1"/>
</dbReference>
<comment type="catalytic activity">
    <reaction evidence="12">
        <text>a ribonucleoside 5'-diphosphate + ATP = a ribonucleoside 5'-triphosphate + ADP</text>
        <dbReference type="Rhea" id="RHEA:18113"/>
        <dbReference type="ChEBI" id="CHEBI:30616"/>
        <dbReference type="ChEBI" id="CHEBI:57930"/>
        <dbReference type="ChEBI" id="CHEBI:61557"/>
        <dbReference type="ChEBI" id="CHEBI:456216"/>
        <dbReference type="EC" id="2.7.4.6"/>
    </reaction>
</comment>
<gene>
    <name evidence="12" type="primary">ndk</name>
    <name evidence="17" type="ORF">A9A59_1264</name>
</gene>
<evidence type="ECO:0000256" key="12">
    <source>
        <dbReference type="HAMAP-Rule" id="MF_00451"/>
    </source>
</evidence>
<feature type="domain" description="Nucleoside diphosphate kinase-like" evidence="16">
    <location>
        <begin position="4"/>
        <end position="141"/>
    </location>
</feature>
<organism evidence="17 18">
    <name type="scientific">Tepidiforma thermophila (strain KCTC 52669 / CGMCC 1.13589 / G233)</name>
    <dbReference type="NCBI Taxonomy" id="2761530"/>
    <lineage>
        <taxon>Bacteria</taxon>
        <taxon>Bacillati</taxon>
        <taxon>Chloroflexota</taxon>
        <taxon>Tepidiformia</taxon>
        <taxon>Tepidiformales</taxon>
        <taxon>Tepidiformaceae</taxon>
        <taxon>Tepidiforma</taxon>
    </lineage>
</organism>
<dbReference type="PROSITE" id="PS00469">
    <property type="entry name" value="NDPK"/>
    <property type="match status" value="1"/>
</dbReference>
<evidence type="ECO:0000313" key="18">
    <source>
        <dbReference type="Proteomes" id="UP000223071"/>
    </source>
</evidence>
<dbReference type="GO" id="GO:0006241">
    <property type="term" value="P:CTP biosynthetic process"/>
    <property type="evidence" value="ECO:0007669"/>
    <property type="project" value="UniProtKB-UniRule"/>
</dbReference>
<dbReference type="HAMAP" id="MF_00451">
    <property type="entry name" value="NDP_kinase"/>
    <property type="match status" value="1"/>
</dbReference>
<keyword evidence="12" id="KW-0963">Cytoplasm</keyword>
<evidence type="ECO:0000256" key="3">
    <source>
        <dbReference type="ARBA" id="ARBA00012966"/>
    </source>
</evidence>
<dbReference type="GO" id="GO:0046872">
    <property type="term" value="F:metal ion binding"/>
    <property type="evidence" value="ECO:0007669"/>
    <property type="project" value="UniProtKB-KW"/>
</dbReference>
<keyword evidence="10 12" id="KW-0460">Magnesium</keyword>
<dbReference type="RefSeq" id="WP_278286810.1">
    <property type="nucleotide sequence ID" value="NZ_PDJQ01000001.1"/>
</dbReference>
<dbReference type="CDD" id="cd04413">
    <property type="entry name" value="NDPk_I"/>
    <property type="match status" value="1"/>
</dbReference>
<feature type="binding site" evidence="12 13">
    <location>
        <position position="88"/>
    </location>
    <ligand>
        <name>ATP</name>
        <dbReference type="ChEBI" id="CHEBI:30616"/>
    </ligand>
</feature>
<evidence type="ECO:0000256" key="11">
    <source>
        <dbReference type="ARBA" id="ARBA00023080"/>
    </source>
</evidence>
<dbReference type="FunFam" id="3.30.70.141:FF:000003">
    <property type="entry name" value="Nucleoside diphosphate kinase"/>
    <property type="match status" value="1"/>
</dbReference>
<comment type="cofactor">
    <cofactor evidence="1 12">
        <name>Mg(2+)</name>
        <dbReference type="ChEBI" id="CHEBI:18420"/>
    </cofactor>
</comment>
<dbReference type="InterPro" id="IPR034907">
    <property type="entry name" value="NDK-like_dom"/>
</dbReference>
<keyword evidence="12" id="KW-0597">Phosphoprotein</keyword>
<evidence type="ECO:0000256" key="15">
    <source>
        <dbReference type="RuleBase" id="RU004013"/>
    </source>
</evidence>
<feature type="binding site" evidence="12 13">
    <location>
        <position position="115"/>
    </location>
    <ligand>
        <name>ATP</name>
        <dbReference type="ChEBI" id="CHEBI:30616"/>
    </ligand>
</feature>
<dbReference type="GO" id="GO:0006183">
    <property type="term" value="P:GTP biosynthetic process"/>
    <property type="evidence" value="ECO:0007669"/>
    <property type="project" value="UniProtKB-UniRule"/>
</dbReference>
<keyword evidence="6 12" id="KW-0479">Metal-binding</keyword>
<dbReference type="AlphaFoldDB" id="A0A2A9HGF5"/>
<comment type="function">
    <text evidence="12">Major role in the synthesis of nucleoside triphosphates other than ATP. The ATP gamma phosphate is transferred to the NDP beta phosphate via a ping-pong mechanism, using a phosphorylated active-site intermediate.</text>
</comment>
<evidence type="ECO:0000256" key="9">
    <source>
        <dbReference type="ARBA" id="ARBA00022840"/>
    </source>
</evidence>
<keyword evidence="8 12" id="KW-0418">Kinase</keyword>
<dbReference type="EMBL" id="PDJQ01000001">
    <property type="protein sequence ID" value="PFG74056.1"/>
    <property type="molecule type" value="Genomic_DNA"/>
</dbReference>